<dbReference type="EMBL" id="PDNB01000211">
    <property type="protein sequence ID" value="PGG99219.1"/>
    <property type="molecule type" value="Genomic_DNA"/>
</dbReference>
<evidence type="ECO:0000313" key="4">
    <source>
        <dbReference type="Proteomes" id="UP000223968"/>
    </source>
</evidence>
<feature type="compositionally biased region" description="Basic residues" evidence="1">
    <location>
        <begin position="72"/>
        <end position="85"/>
    </location>
</feature>
<dbReference type="Gene3D" id="2.60.40.640">
    <property type="match status" value="1"/>
</dbReference>
<evidence type="ECO:0000259" key="2">
    <source>
        <dbReference type="Pfam" id="PF13002"/>
    </source>
</evidence>
<feature type="region of interest" description="Disordered" evidence="1">
    <location>
        <begin position="471"/>
        <end position="551"/>
    </location>
</feature>
<dbReference type="InterPro" id="IPR050357">
    <property type="entry name" value="Arrestin_domain-protein"/>
</dbReference>
<reference evidence="3 4" key="1">
    <citation type="submission" date="2017-10" db="EMBL/GenBank/DDBJ databases">
        <title>Comparative genomics in systemic dimorphic fungi from Ajellomycetaceae.</title>
        <authorList>
            <person name="Munoz J.F."/>
            <person name="Mcewen J.G."/>
            <person name="Clay O.K."/>
            <person name="Cuomo C.A."/>
        </authorList>
    </citation>
    <scope>NUCLEOTIDE SEQUENCE [LARGE SCALE GENOMIC DNA]</scope>
    <source>
        <strain evidence="3 4">UAMH5409</strain>
    </source>
</reference>
<dbReference type="GO" id="GO:0070086">
    <property type="term" value="P:ubiquitin-dependent endocytosis"/>
    <property type="evidence" value="ECO:0007669"/>
    <property type="project" value="TreeGrafter"/>
</dbReference>
<dbReference type="GO" id="GO:0005886">
    <property type="term" value="C:plasma membrane"/>
    <property type="evidence" value="ECO:0007669"/>
    <property type="project" value="TreeGrafter"/>
</dbReference>
<dbReference type="Pfam" id="PF13002">
    <property type="entry name" value="LDB19"/>
    <property type="match status" value="1"/>
</dbReference>
<feature type="domain" description="LDB19 N-terminal" evidence="2">
    <location>
        <begin position="148"/>
        <end position="323"/>
    </location>
</feature>
<dbReference type="InterPro" id="IPR024391">
    <property type="entry name" value="LDB19_N"/>
</dbReference>
<comment type="caution">
    <text evidence="3">The sequence shown here is derived from an EMBL/GenBank/DDBJ whole genome shotgun (WGS) entry which is preliminary data.</text>
</comment>
<dbReference type="OrthoDB" id="3832628at2759"/>
<dbReference type="AlphaFoldDB" id="A0A2B7WRL8"/>
<dbReference type="Proteomes" id="UP000223968">
    <property type="component" value="Unassembled WGS sequence"/>
</dbReference>
<dbReference type="STRING" id="1447875.A0A2B7WRL8"/>
<organism evidence="3 4">
    <name type="scientific">Helicocarpus griseus UAMH5409</name>
    <dbReference type="NCBI Taxonomy" id="1447875"/>
    <lineage>
        <taxon>Eukaryota</taxon>
        <taxon>Fungi</taxon>
        <taxon>Dikarya</taxon>
        <taxon>Ascomycota</taxon>
        <taxon>Pezizomycotina</taxon>
        <taxon>Eurotiomycetes</taxon>
        <taxon>Eurotiomycetidae</taxon>
        <taxon>Onygenales</taxon>
        <taxon>Ajellomycetaceae</taxon>
        <taxon>Helicocarpus</taxon>
    </lineage>
</organism>
<dbReference type="PANTHER" id="PTHR11188">
    <property type="entry name" value="ARRESTIN DOMAIN CONTAINING PROTEIN"/>
    <property type="match status" value="1"/>
</dbReference>
<keyword evidence="4" id="KW-1185">Reference proteome</keyword>
<dbReference type="GO" id="GO:0005829">
    <property type="term" value="C:cytosol"/>
    <property type="evidence" value="ECO:0007669"/>
    <property type="project" value="TreeGrafter"/>
</dbReference>
<dbReference type="PANTHER" id="PTHR11188:SF76">
    <property type="entry name" value="PROTEIN LDB19"/>
    <property type="match status" value="1"/>
</dbReference>
<proteinExistence type="predicted"/>
<dbReference type="GO" id="GO:0031625">
    <property type="term" value="F:ubiquitin protein ligase binding"/>
    <property type="evidence" value="ECO:0007669"/>
    <property type="project" value="TreeGrafter"/>
</dbReference>
<gene>
    <name evidence="3" type="ORF">AJ79_08649</name>
</gene>
<name>A0A2B7WRL8_9EURO</name>
<protein>
    <submittedName>
        <fullName evidence="3">Protein LDB19</fullName>
    </submittedName>
</protein>
<feature type="region of interest" description="Disordered" evidence="1">
    <location>
        <begin position="1"/>
        <end position="100"/>
    </location>
</feature>
<dbReference type="GO" id="GO:0030674">
    <property type="term" value="F:protein-macromolecule adaptor activity"/>
    <property type="evidence" value="ECO:0007669"/>
    <property type="project" value="TreeGrafter"/>
</dbReference>
<feature type="compositionally biased region" description="Basic and acidic residues" evidence="1">
    <location>
        <begin position="506"/>
        <end position="519"/>
    </location>
</feature>
<dbReference type="InterPro" id="IPR014752">
    <property type="entry name" value="Arrestin-like_C"/>
</dbReference>
<evidence type="ECO:0000313" key="3">
    <source>
        <dbReference type="EMBL" id="PGG99219.1"/>
    </source>
</evidence>
<sequence length="551" mass="61097">MPGRLLSSLVRSSAHSPSPVPHDQSDRDTIRTSSSSSSHRSTDSIKNYSGQDPPSEGVSGRRLSFSMDHLIHPHRNRDHKGKRRNSIYPRPGDKSSHNNSAVASLDIVTESPPLVLYGSPSQSTGALMSGRLVLSVADVPGEITLTTLRMQLYSGADTKKPVSNHCLGCKERVSDLTTWEFLTDAVRLKSGTHDYPFSYLFPGNIPATTHASLGSIFYMLSAYAVTTTGEEFRLEMPVKIKRAIMPGVDKSSMRIFPPTNLVGRAIMPSVVHPIGNFNIQFTLTGVVEKREENQVRWRLRKLMWRIEEHQKIAFPACSKHAHRMTDKNSTHQETRIIGNGEQKSGWKTDFDTAGGEIRTEFEANIRPGSNPSCRLTNPTIEGGLQVKHEFVMELIVAEEFCPNHNTKLITPTGAARVLRMVFQLHVTERGGLGISWDEEMPPVYTDVPASPPGYVPEDASGCPTVDRARSTIEDYTGPPLPDYEDLEHTNGFDDSSDSHQGLEGLSRYDSRELGRRLTTDDLETEPQLNDLRPERQSEDELAPDISMGSVA</sequence>
<evidence type="ECO:0000256" key="1">
    <source>
        <dbReference type="SAM" id="MobiDB-lite"/>
    </source>
</evidence>
<accession>A0A2B7WRL8</accession>